<sequence length="310" mass="35943">MMTQEEWEGERRPNLILGYFYLVIGIFFLIPYVPCLTVMLKQELFKFSCYKIMFFLGLVDFITLNINAVLTGVLTIQGAVFCTSPNIIFVSGSLSMSLWCTTCMGCVLLAFNRCVDLWRPKLMVSLFSDNMTYLWLCLPVGYFCYFFFFTHPVLYTARAYAWFFDPYFDFSSVHVDRRQYTNLTHTINNLTVVALLFLLYTFLSASIWYKARNTHSLVLSGVQRQIVIQSCTICAFNFIAAIIYVYMQFFETSEMWSSDSLLDDEQDYPFKRCASSTTWKDEPKRSNYGQRADLAATAVKRAAEQKPRSA</sequence>
<feature type="transmembrane region" description="Helical" evidence="1">
    <location>
        <begin position="87"/>
        <end position="111"/>
    </location>
</feature>
<feature type="transmembrane region" description="Helical" evidence="1">
    <location>
        <begin position="226"/>
        <end position="247"/>
    </location>
</feature>
<dbReference type="Pfam" id="PF10321">
    <property type="entry name" value="7TM_GPCR_Srt"/>
    <property type="match status" value="1"/>
</dbReference>
<proteinExistence type="predicted"/>
<feature type="transmembrane region" description="Helical" evidence="1">
    <location>
        <begin position="132"/>
        <end position="154"/>
    </location>
</feature>
<protein>
    <submittedName>
        <fullName evidence="3">7TM_GPCR_Srx domain-containing protein</fullName>
    </submittedName>
</protein>
<dbReference type="SUPFAM" id="SSF81321">
    <property type="entry name" value="Family A G protein-coupled receptor-like"/>
    <property type="match status" value="1"/>
</dbReference>
<feature type="transmembrane region" description="Helical" evidence="1">
    <location>
        <begin position="20"/>
        <end position="40"/>
    </location>
</feature>
<accession>A0A1I7ZH33</accession>
<evidence type="ECO:0000313" key="2">
    <source>
        <dbReference type="Proteomes" id="UP000095287"/>
    </source>
</evidence>
<keyword evidence="1" id="KW-0812">Transmembrane</keyword>
<organism evidence="2 3">
    <name type="scientific">Steinernema glaseri</name>
    <dbReference type="NCBI Taxonomy" id="37863"/>
    <lineage>
        <taxon>Eukaryota</taxon>
        <taxon>Metazoa</taxon>
        <taxon>Ecdysozoa</taxon>
        <taxon>Nematoda</taxon>
        <taxon>Chromadorea</taxon>
        <taxon>Rhabditida</taxon>
        <taxon>Tylenchina</taxon>
        <taxon>Panagrolaimomorpha</taxon>
        <taxon>Strongyloidoidea</taxon>
        <taxon>Steinernematidae</taxon>
        <taxon>Steinernema</taxon>
    </lineage>
</organism>
<dbReference type="Gene3D" id="1.20.1070.10">
    <property type="entry name" value="Rhodopsin 7-helix transmembrane proteins"/>
    <property type="match status" value="1"/>
</dbReference>
<dbReference type="WBParaSite" id="L893_g26474.t1">
    <property type="protein sequence ID" value="L893_g26474.t1"/>
    <property type="gene ID" value="L893_g26474"/>
</dbReference>
<dbReference type="PANTHER" id="PTHR23021">
    <property type="entry name" value="SERPENTINE RECEPTOR, CLASS T"/>
    <property type="match status" value="1"/>
</dbReference>
<reference evidence="3" key="1">
    <citation type="submission" date="2016-11" db="UniProtKB">
        <authorList>
            <consortium name="WormBaseParasite"/>
        </authorList>
    </citation>
    <scope>IDENTIFICATION</scope>
</reference>
<evidence type="ECO:0000256" key="1">
    <source>
        <dbReference type="SAM" id="Phobius"/>
    </source>
</evidence>
<feature type="transmembrane region" description="Helical" evidence="1">
    <location>
        <begin position="187"/>
        <end position="205"/>
    </location>
</feature>
<dbReference type="InterPro" id="IPR019425">
    <property type="entry name" value="7TM_GPCR_serpentine_rcpt_Srt"/>
</dbReference>
<name>A0A1I7ZH33_9BILA</name>
<evidence type="ECO:0000313" key="3">
    <source>
        <dbReference type="WBParaSite" id="L893_g26474.t1"/>
    </source>
</evidence>
<feature type="transmembrane region" description="Helical" evidence="1">
    <location>
        <begin position="52"/>
        <end position="81"/>
    </location>
</feature>
<keyword evidence="1" id="KW-0472">Membrane</keyword>
<keyword evidence="2" id="KW-1185">Reference proteome</keyword>
<dbReference type="Proteomes" id="UP000095287">
    <property type="component" value="Unplaced"/>
</dbReference>
<dbReference type="PANTHER" id="PTHR23021:SF11">
    <property type="entry name" value="SERPENTINE RECEPTOR, CLASS T"/>
    <property type="match status" value="1"/>
</dbReference>
<keyword evidence="1" id="KW-1133">Transmembrane helix</keyword>
<dbReference type="AlphaFoldDB" id="A0A1I7ZH33"/>